<gene>
    <name evidence="1" type="ordered locus">Emtol_1722</name>
</gene>
<reference evidence="1 2" key="1">
    <citation type="submission" date="2011-07" db="EMBL/GenBank/DDBJ databases">
        <title>The complete genome of chromosome of Emticicia oligotrophica DSM 17448.</title>
        <authorList>
            <consortium name="US DOE Joint Genome Institute (JGI-PGF)"/>
            <person name="Lucas S."/>
            <person name="Han J."/>
            <person name="Lapidus A."/>
            <person name="Bruce D."/>
            <person name="Goodwin L."/>
            <person name="Pitluck S."/>
            <person name="Peters L."/>
            <person name="Kyrpides N."/>
            <person name="Mavromatis K."/>
            <person name="Ivanova N."/>
            <person name="Ovchinnikova G."/>
            <person name="Teshima H."/>
            <person name="Detter J.C."/>
            <person name="Tapia R."/>
            <person name="Han C."/>
            <person name="Land M."/>
            <person name="Hauser L."/>
            <person name="Markowitz V."/>
            <person name="Cheng J.-F."/>
            <person name="Hugenholtz P."/>
            <person name="Woyke T."/>
            <person name="Wu D."/>
            <person name="Tindall B."/>
            <person name="Pomrenke H."/>
            <person name="Brambilla E."/>
            <person name="Klenk H.-P."/>
            <person name="Eisen J.A."/>
        </authorList>
    </citation>
    <scope>NUCLEOTIDE SEQUENCE [LARGE SCALE GENOMIC DNA]</scope>
    <source>
        <strain evidence="1 2">DSM 17448</strain>
    </source>
</reference>
<keyword evidence="2" id="KW-1185">Reference proteome</keyword>
<dbReference type="Proteomes" id="UP000002875">
    <property type="component" value="Chromosome"/>
</dbReference>
<accession>A0ABN4ALD3</accession>
<protein>
    <submittedName>
        <fullName evidence="1">Uncharacterized protein</fullName>
    </submittedName>
</protein>
<dbReference type="RefSeq" id="WP_015028564.1">
    <property type="nucleotide sequence ID" value="NC_018748.1"/>
</dbReference>
<proteinExistence type="predicted"/>
<evidence type="ECO:0000313" key="2">
    <source>
        <dbReference type="Proteomes" id="UP000002875"/>
    </source>
</evidence>
<evidence type="ECO:0000313" key="1">
    <source>
        <dbReference type="EMBL" id="AFK02864.1"/>
    </source>
</evidence>
<organism evidence="1 2">
    <name type="scientific">Emticicia oligotrophica (strain DSM 17448 / CIP 109782 / MTCC 6937 / GPTSA100-15)</name>
    <dbReference type="NCBI Taxonomy" id="929562"/>
    <lineage>
        <taxon>Bacteria</taxon>
        <taxon>Pseudomonadati</taxon>
        <taxon>Bacteroidota</taxon>
        <taxon>Cytophagia</taxon>
        <taxon>Cytophagales</taxon>
        <taxon>Leadbetterellaceae</taxon>
        <taxon>Emticicia</taxon>
    </lineage>
</organism>
<dbReference type="EMBL" id="CP002961">
    <property type="protein sequence ID" value="AFK02864.1"/>
    <property type="molecule type" value="Genomic_DNA"/>
</dbReference>
<sequence length="72" mass="8623">MIWVFKTTIKNKRQVKQIAPILNELLVSPSKWNFDLEDCDKILRVENYKIELQEDYLIQRLLIAGYNVEVLE</sequence>
<name>A0ABN4ALD3_EMTOG</name>